<comment type="similarity">
    <text evidence="3">Belongs to the NOP16 family.</text>
</comment>
<evidence type="ECO:0000256" key="2">
    <source>
        <dbReference type="ARBA" id="ARBA00004604"/>
    </source>
</evidence>
<dbReference type="Pfam" id="PF09420">
    <property type="entry name" value="Nop16"/>
    <property type="match status" value="1"/>
</dbReference>
<dbReference type="InterPro" id="IPR019002">
    <property type="entry name" value="Ribosome_biogenesis_Nop16"/>
</dbReference>
<gene>
    <name evidence="7" type="ORF">AAE3_LOCUS10172</name>
</gene>
<proteinExistence type="inferred from homology"/>
<dbReference type="EMBL" id="CACVBS010000064">
    <property type="protein sequence ID" value="CAA7267916.1"/>
    <property type="molecule type" value="Genomic_DNA"/>
</dbReference>
<dbReference type="Proteomes" id="UP000467700">
    <property type="component" value="Unassembled WGS sequence"/>
</dbReference>
<keyword evidence="8" id="KW-1185">Reference proteome</keyword>
<comment type="caution">
    <text evidence="7">The sequence shown here is derived from an EMBL/GenBank/DDBJ whole genome shotgun (WGS) entry which is preliminary data.</text>
</comment>
<dbReference type="PANTHER" id="PTHR13243">
    <property type="entry name" value="HSPC111 PROTEIN-RELATED"/>
    <property type="match status" value="1"/>
</dbReference>
<comment type="subcellular location">
    <subcellularLocation>
        <location evidence="2">Nucleus</location>
        <location evidence="2">Nucleolus</location>
    </subcellularLocation>
</comment>
<protein>
    <recommendedName>
        <fullName evidence="4">Nucleolar protein 16</fullName>
    </recommendedName>
</protein>
<feature type="compositionally biased region" description="Basic residues" evidence="6">
    <location>
        <begin position="1"/>
        <end position="29"/>
    </location>
</feature>
<evidence type="ECO:0000256" key="1">
    <source>
        <dbReference type="ARBA" id="ARBA00002889"/>
    </source>
</evidence>
<dbReference type="GO" id="GO:0042273">
    <property type="term" value="P:ribosomal large subunit biogenesis"/>
    <property type="evidence" value="ECO:0007669"/>
    <property type="project" value="TreeGrafter"/>
</dbReference>
<sequence>MANPRQRRKARSSSHKPVSHSRHAKRNLKKTPPIRGPKVLQDAWDKKKTVRQNYAKLGLLVSSDPVSSGGVETPLGLRSQNNSGQQPAASTSTNSSPPNTSVPSGFGRIVRDEAGNVIGIEMNEEEDPQEEAMETDDFDLDGVDSHIDEDVRQRWAKGFPGNTSKNGQEGSIAEALESISATPTGSTTLSLPLSGVGSRHISSGEVKYLEPLVKKHGSNVEAMGRDVKLNPEQRTVGQLRRGLRKAGLPTQQ</sequence>
<dbReference type="OrthoDB" id="285729at2759"/>
<keyword evidence="5" id="KW-0539">Nucleus</keyword>
<name>A0A8S0WX30_CYCAE</name>
<evidence type="ECO:0000313" key="8">
    <source>
        <dbReference type="Proteomes" id="UP000467700"/>
    </source>
</evidence>
<feature type="compositionally biased region" description="Low complexity" evidence="6">
    <location>
        <begin position="90"/>
        <end position="104"/>
    </location>
</feature>
<accession>A0A8S0WX30</accession>
<evidence type="ECO:0000256" key="3">
    <source>
        <dbReference type="ARBA" id="ARBA00008479"/>
    </source>
</evidence>
<comment type="function">
    <text evidence="1">Involved in the biogenesis of the 60S ribosomal subunit.</text>
</comment>
<organism evidence="7 8">
    <name type="scientific">Cyclocybe aegerita</name>
    <name type="common">Black poplar mushroom</name>
    <name type="synonym">Agrocybe aegerita</name>
    <dbReference type="NCBI Taxonomy" id="1973307"/>
    <lineage>
        <taxon>Eukaryota</taxon>
        <taxon>Fungi</taxon>
        <taxon>Dikarya</taxon>
        <taxon>Basidiomycota</taxon>
        <taxon>Agaricomycotina</taxon>
        <taxon>Agaricomycetes</taxon>
        <taxon>Agaricomycetidae</taxon>
        <taxon>Agaricales</taxon>
        <taxon>Agaricineae</taxon>
        <taxon>Bolbitiaceae</taxon>
        <taxon>Cyclocybe</taxon>
    </lineage>
</organism>
<reference evidence="7 8" key="1">
    <citation type="submission" date="2020-01" db="EMBL/GenBank/DDBJ databases">
        <authorList>
            <person name="Gupta K D."/>
        </authorList>
    </citation>
    <scope>NUCLEOTIDE SEQUENCE [LARGE SCALE GENOMIC DNA]</scope>
</reference>
<evidence type="ECO:0000313" key="7">
    <source>
        <dbReference type="EMBL" id="CAA7267916.1"/>
    </source>
</evidence>
<dbReference type="PANTHER" id="PTHR13243:SF1">
    <property type="entry name" value="NUCLEOLAR PROTEIN 16"/>
    <property type="match status" value="1"/>
</dbReference>
<feature type="region of interest" description="Disordered" evidence="6">
    <location>
        <begin position="1"/>
        <end position="110"/>
    </location>
</feature>
<dbReference type="GO" id="GO:0005730">
    <property type="term" value="C:nucleolus"/>
    <property type="evidence" value="ECO:0007669"/>
    <property type="project" value="UniProtKB-SubCell"/>
</dbReference>
<feature type="compositionally biased region" description="Polar residues" evidence="6">
    <location>
        <begin position="78"/>
        <end position="89"/>
    </location>
</feature>
<evidence type="ECO:0000256" key="5">
    <source>
        <dbReference type="ARBA" id="ARBA00023242"/>
    </source>
</evidence>
<dbReference type="AlphaFoldDB" id="A0A8S0WX30"/>
<evidence type="ECO:0000256" key="6">
    <source>
        <dbReference type="SAM" id="MobiDB-lite"/>
    </source>
</evidence>
<evidence type="ECO:0000256" key="4">
    <source>
        <dbReference type="ARBA" id="ARBA00015522"/>
    </source>
</evidence>